<keyword evidence="1" id="KW-0472">Membrane</keyword>
<keyword evidence="3" id="KW-1185">Reference proteome</keyword>
<dbReference type="EMBL" id="JBHPON010000003">
    <property type="protein sequence ID" value="MFC6037412.1"/>
    <property type="molecule type" value="Genomic_DNA"/>
</dbReference>
<evidence type="ECO:0000313" key="3">
    <source>
        <dbReference type="Proteomes" id="UP001596116"/>
    </source>
</evidence>
<sequence length="324" mass="36311">MSITPPSEREEFQGFAAFYESDIAPYLRGKEDARQNAVMQAGLIAIAAAVIAFAGFRFLPFGEGNIQVGGILGVLGAGAAMWRVNKTRGDITGGLLQRVCERLGCAYRRDIERPSYFHDYERLKLIANFNRESWEDEVRGERHGAEFVMCEAHLKYKSGGKNSSTRTVFHGQLLVIDYHKKFLGETVVRRDAGLLNRLGKPGKEFQNIGIVSPKFEKIFEAWSTDQVEARELLDPLVLERFEELDRLFDGAKLRAAFTGGKLCLALETGDKLNMGSMFAPLEGPARVERILHEFDLIFDLIDVLFKRVEGRLDGAFRVDAVRGA</sequence>
<dbReference type="Proteomes" id="UP001596116">
    <property type="component" value="Unassembled WGS sequence"/>
</dbReference>
<dbReference type="RefSeq" id="WP_379881192.1">
    <property type="nucleotide sequence ID" value="NZ_JBHPON010000003.1"/>
</dbReference>
<keyword evidence="1" id="KW-0812">Transmembrane</keyword>
<organism evidence="2 3">
    <name type="scientific">Hyphococcus aureus</name>
    <dbReference type="NCBI Taxonomy" id="2666033"/>
    <lineage>
        <taxon>Bacteria</taxon>
        <taxon>Pseudomonadati</taxon>
        <taxon>Pseudomonadota</taxon>
        <taxon>Alphaproteobacteria</taxon>
        <taxon>Parvularculales</taxon>
        <taxon>Parvularculaceae</taxon>
        <taxon>Hyphococcus</taxon>
    </lineage>
</organism>
<accession>A0ABW1L2U0</accession>
<dbReference type="Pfam" id="PF11335">
    <property type="entry name" value="DUF3137"/>
    <property type="match status" value="1"/>
</dbReference>
<evidence type="ECO:0000313" key="2">
    <source>
        <dbReference type="EMBL" id="MFC6037412.1"/>
    </source>
</evidence>
<protein>
    <submittedName>
        <fullName evidence="2">DUF3137 domain-containing protein</fullName>
    </submittedName>
</protein>
<reference evidence="2 3" key="1">
    <citation type="submission" date="2024-09" db="EMBL/GenBank/DDBJ databases">
        <authorList>
            <person name="Zhang Z.-H."/>
        </authorList>
    </citation>
    <scope>NUCLEOTIDE SEQUENCE [LARGE SCALE GENOMIC DNA]</scope>
    <source>
        <strain evidence="2 3">HHTR114</strain>
    </source>
</reference>
<comment type="caution">
    <text evidence="2">The sequence shown here is derived from an EMBL/GenBank/DDBJ whole genome shotgun (WGS) entry which is preliminary data.</text>
</comment>
<dbReference type="InterPro" id="IPR021484">
    <property type="entry name" value="DUF3137"/>
</dbReference>
<gene>
    <name evidence="2" type="ORF">ACFMB1_17785</name>
</gene>
<keyword evidence="1" id="KW-1133">Transmembrane helix</keyword>
<feature type="transmembrane region" description="Helical" evidence="1">
    <location>
        <begin position="37"/>
        <end position="59"/>
    </location>
</feature>
<name>A0ABW1L2U0_9PROT</name>
<proteinExistence type="predicted"/>
<evidence type="ECO:0000256" key="1">
    <source>
        <dbReference type="SAM" id="Phobius"/>
    </source>
</evidence>